<evidence type="ECO:0000313" key="9">
    <source>
        <dbReference type="Proteomes" id="UP000193560"/>
    </source>
</evidence>
<evidence type="ECO:0000256" key="3">
    <source>
        <dbReference type="ARBA" id="ARBA00023015"/>
    </source>
</evidence>
<evidence type="ECO:0000313" key="8">
    <source>
        <dbReference type="EMBL" id="ORZ08326.1"/>
    </source>
</evidence>
<comment type="caution">
    <text evidence="8">The sequence shown here is derived from an EMBL/GenBank/DDBJ whole genome shotgun (WGS) entry which is preliminary data.</text>
</comment>
<dbReference type="Gene3D" id="4.10.240.10">
    <property type="entry name" value="Zn(2)-C6 fungal-type DNA-binding domain"/>
    <property type="match status" value="1"/>
</dbReference>
<keyword evidence="5" id="KW-0539">Nucleus</keyword>
<name>A0A1X2I340_9FUNG</name>
<feature type="region of interest" description="Disordered" evidence="6">
    <location>
        <begin position="92"/>
        <end position="113"/>
    </location>
</feature>
<dbReference type="InterPro" id="IPR050815">
    <property type="entry name" value="TF_fung"/>
</dbReference>
<dbReference type="PANTHER" id="PTHR47338:SF5">
    <property type="entry name" value="ZN(II)2CYS6 TRANSCRIPTION FACTOR (EUROFUNG)"/>
    <property type="match status" value="1"/>
</dbReference>
<dbReference type="InterPro" id="IPR036864">
    <property type="entry name" value="Zn2-C6_fun-type_DNA-bd_sf"/>
</dbReference>
<dbReference type="OrthoDB" id="2262349at2759"/>
<accession>A0A1X2I340</accession>
<feature type="compositionally biased region" description="Polar residues" evidence="6">
    <location>
        <begin position="98"/>
        <end position="107"/>
    </location>
</feature>
<evidence type="ECO:0000256" key="1">
    <source>
        <dbReference type="ARBA" id="ARBA00004123"/>
    </source>
</evidence>
<dbReference type="GO" id="GO:0000981">
    <property type="term" value="F:DNA-binding transcription factor activity, RNA polymerase II-specific"/>
    <property type="evidence" value="ECO:0007669"/>
    <property type="project" value="InterPro"/>
</dbReference>
<dbReference type="SUPFAM" id="SSF57701">
    <property type="entry name" value="Zn2/Cys6 DNA-binding domain"/>
    <property type="match status" value="1"/>
</dbReference>
<dbReference type="GO" id="GO:0005634">
    <property type="term" value="C:nucleus"/>
    <property type="evidence" value="ECO:0007669"/>
    <property type="project" value="UniProtKB-SubCell"/>
</dbReference>
<dbReference type="CDD" id="cd12148">
    <property type="entry name" value="fungal_TF_MHR"/>
    <property type="match status" value="1"/>
</dbReference>
<evidence type="ECO:0000256" key="2">
    <source>
        <dbReference type="ARBA" id="ARBA00022723"/>
    </source>
</evidence>
<dbReference type="STRING" id="90262.A0A1X2I340"/>
<reference evidence="8 9" key="1">
    <citation type="submission" date="2016-07" db="EMBL/GenBank/DDBJ databases">
        <title>Pervasive Adenine N6-methylation of Active Genes in Fungi.</title>
        <authorList>
            <consortium name="DOE Joint Genome Institute"/>
            <person name="Mondo S.J."/>
            <person name="Dannebaum R.O."/>
            <person name="Kuo R.C."/>
            <person name="Labutti K."/>
            <person name="Haridas S."/>
            <person name="Kuo A."/>
            <person name="Salamov A."/>
            <person name="Ahrendt S.R."/>
            <person name="Lipzen A."/>
            <person name="Sullivan W."/>
            <person name="Andreopoulos W.B."/>
            <person name="Clum A."/>
            <person name="Lindquist E."/>
            <person name="Daum C."/>
            <person name="Ramamoorthy G.K."/>
            <person name="Gryganskyi A."/>
            <person name="Culley D."/>
            <person name="Magnuson J.K."/>
            <person name="James T.Y."/>
            <person name="O'Malley M.A."/>
            <person name="Stajich J.E."/>
            <person name="Spatafora J.W."/>
            <person name="Visel A."/>
            <person name="Grigoriev I.V."/>
        </authorList>
    </citation>
    <scope>NUCLEOTIDE SEQUENCE [LARGE SCALE GENOMIC DNA]</scope>
    <source>
        <strain evidence="8 9">NRRL 1336</strain>
    </source>
</reference>
<dbReference type="CDD" id="cd00067">
    <property type="entry name" value="GAL4"/>
    <property type="match status" value="1"/>
</dbReference>
<dbReference type="InterPro" id="IPR001138">
    <property type="entry name" value="Zn2Cys6_DnaBD"/>
</dbReference>
<dbReference type="PANTHER" id="PTHR47338">
    <property type="entry name" value="ZN(II)2CYS6 TRANSCRIPTION FACTOR (EUROFUNG)-RELATED"/>
    <property type="match status" value="1"/>
</dbReference>
<evidence type="ECO:0000256" key="6">
    <source>
        <dbReference type="SAM" id="MobiDB-lite"/>
    </source>
</evidence>
<proteinExistence type="predicted"/>
<keyword evidence="3" id="KW-0805">Transcription regulation</keyword>
<keyword evidence="4" id="KW-0804">Transcription</keyword>
<gene>
    <name evidence="8" type="ORF">BCR42DRAFT_495436</name>
</gene>
<feature type="domain" description="Zn(2)-C6 fungal-type" evidence="7">
    <location>
        <begin position="30"/>
        <end position="63"/>
    </location>
</feature>
<dbReference type="GO" id="GO:0008270">
    <property type="term" value="F:zinc ion binding"/>
    <property type="evidence" value="ECO:0007669"/>
    <property type="project" value="InterPro"/>
</dbReference>
<dbReference type="AlphaFoldDB" id="A0A1X2I340"/>
<dbReference type="Proteomes" id="UP000193560">
    <property type="component" value="Unassembled WGS sequence"/>
</dbReference>
<protein>
    <recommendedName>
        <fullName evidence="7">Zn(2)-C6 fungal-type domain-containing protein</fullName>
    </recommendedName>
</protein>
<evidence type="ECO:0000256" key="5">
    <source>
        <dbReference type="ARBA" id="ARBA00023242"/>
    </source>
</evidence>
<evidence type="ECO:0000259" key="7">
    <source>
        <dbReference type="PROSITE" id="PS50048"/>
    </source>
</evidence>
<keyword evidence="2" id="KW-0479">Metal-binding</keyword>
<dbReference type="PROSITE" id="PS00463">
    <property type="entry name" value="ZN2_CY6_FUNGAL_1"/>
    <property type="match status" value="1"/>
</dbReference>
<dbReference type="EMBL" id="MCGE01000031">
    <property type="protein sequence ID" value="ORZ08326.1"/>
    <property type="molecule type" value="Genomic_DNA"/>
</dbReference>
<dbReference type="SMART" id="SM00066">
    <property type="entry name" value="GAL4"/>
    <property type="match status" value="1"/>
</dbReference>
<evidence type="ECO:0000256" key="4">
    <source>
        <dbReference type="ARBA" id="ARBA00023163"/>
    </source>
</evidence>
<keyword evidence="9" id="KW-1185">Reference proteome</keyword>
<dbReference type="Pfam" id="PF00172">
    <property type="entry name" value="Zn_clus"/>
    <property type="match status" value="1"/>
</dbReference>
<comment type="subcellular location">
    <subcellularLocation>
        <location evidence="1">Nucleus</location>
    </subcellularLocation>
</comment>
<dbReference type="PROSITE" id="PS50048">
    <property type="entry name" value="ZN2_CY6_FUNGAL_2"/>
    <property type="match status" value="1"/>
</dbReference>
<organism evidence="8 9">
    <name type="scientific">Absidia repens</name>
    <dbReference type="NCBI Taxonomy" id="90262"/>
    <lineage>
        <taxon>Eukaryota</taxon>
        <taxon>Fungi</taxon>
        <taxon>Fungi incertae sedis</taxon>
        <taxon>Mucoromycota</taxon>
        <taxon>Mucoromycotina</taxon>
        <taxon>Mucoromycetes</taxon>
        <taxon>Mucorales</taxon>
        <taxon>Cunninghamellaceae</taxon>
        <taxon>Absidia</taxon>
    </lineage>
</organism>
<sequence length="465" mass="52480">MLQRKKKPVQYFFVDINDPDYYKRIKVARACIDCRKRKSKCDIGVPGSGPCSGCRKHNRVCEFTASTVVSSTPSPTVSSSWQRVQVAQTGFKKRKSRLFQQRRSQTTNPPPQIDLNFNQSQHHSTLSLTVVPENYYNKTTLYSRSENDSVGIELQSFSSDAPHLHVDLPVLCLQKEECPSLPITPPLSLSSPSMLSSTETTPSPPVNMDYAYGTTFPWESSASSCPNMEISMHSVNGVDPVKNDSKLSLSPNMLEHDLFKIYLQHIHPLYPVFPASALNQPHTLPLCLQYAIMALSLLYCQLHAPPSVHMAHDYYNKSSEALQLHLSSDIVTVQTLLILYKYHETTGTAVTHEYFLNSAQTILEQLATPSFMNHHDNEKKEWICRLQWIVFIHQFGKPSTLDGSWRDPPIIRMPCLLPSEQHDTIQIIAISKLLDAIHITNAYSSAIQSLCISVEDPWAQRNPSL</sequence>